<comment type="caution">
    <text evidence="1">The sequence shown here is derived from an EMBL/GenBank/DDBJ whole genome shotgun (WGS) entry which is preliminary data.</text>
</comment>
<dbReference type="EMBL" id="JAYDYW010000010">
    <property type="protein sequence ID" value="MEE1674932.1"/>
    <property type="molecule type" value="Genomic_DNA"/>
</dbReference>
<organism evidence="1 2">
    <name type="scientific">Agarivorans aestuarii</name>
    <dbReference type="NCBI Taxonomy" id="1563703"/>
    <lineage>
        <taxon>Bacteria</taxon>
        <taxon>Pseudomonadati</taxon>
        <taxon>Pseudomonadota</taxon>
        <taxon>Gammaproteobacteria</taxon>
        <taxon>Alteromonadales</taxon>
        <taxon>Alteromonadaceae</taxon>
        <taxon>Agarivorans</taxon>
    </lineage>
</organism>
<reference evidence="2" key="1">
    <citation type="submission" date="2023-07" db="EMBL/GenBank/DDBJ databases">
        <title>Draft genome sequence of Agarivorans aestuarii strain ZMCS4, a CAZymes producing bacteria isolated from the marine brown algae Clodostephus spongiosus.</title>
        <authorList>
            <person name="Lorente B."/>
            <person name="Cabral C."/>
            <person name="Frias J."/>
            <person name="Faria J."/>
            <person name="Toubarro D."/>
        </authorList>
    </citation>
    <scope>NUCLEOTIDE SEQUENCE [LARGE SCALE GENOMIC DNA]</scope>
    <source>
        <strain evidence="2">ZMCS4</strain>
    </source>
</reference>
<keyword evidence="2" id="KW-1185">Reference proteome</keyword>
<evidence type="ECO:0000313" key="2">
    <source>
        <dbReference type="Proteomes" id="UP001310248"/>
    </source>
</evidence>
<gene>
    <name evidence="1" type="ORF">SNR37_000252</name>
</gene>
<dbReference type="Proteomes" id="UP001310248">
    <property type="component" value="Unassembled WGS sequence"/>
</dbReference>
<accession>A0ABU7G6A0</accession>
<reference evidence="1 2" key="2">
    <citation type="submission" date="2023-12" db="EMBL/GenBank/DDBJ databases">
        <authorList>
            <consortium name="Cladostephus spongiosus"/>
            <person name="Lorente B."/>
            <person name="Cabral C."/>
            <person name="Frias J."/>
            <person name="Faria J."/>
            <person name="Toubarro D."/>
        </authorList>
    </citation>
    <scope>NUCLEOTIDE SEQUENCE [LARGE SCALE GENOMIC DNA]</scope>
    <source>
        <strain evidence="1 2">ZMCS4</strain>
    </source>
</reference>
<name>A0ABU7G6A0_9ALTE</name>
<sequence length="97" mass="10957">MFLKNNPRAKATLNESNQVAACIAGYQLTLIGNPLAPELLSTTFTHLDYIGYKEYRTHTISLAKNVMVPMDTADLKQRMQQADCENLTRSLKATYFK</sequence>
<protein>
    <submittedName>
        <fullName evidence="1">Uncharacterized protein</fullName>
    </submittedName>
</protein>
<dbReference type="RefSeq" id="WP_329775949.1">
    <property type="nucleotide sequence ID" value="NZ_JAYDYW010000010.1"/>
</dbReference>
<evidence type="ECO:0000313" key="1">
    <source>
        <dbReference type="EMBL" id="MEE1674932.1"/>
    </source>
</evidence>
<proteinExistence type="predicted"/>